<proteinExistence type="predicted"/>
<dbReference type="Pfam" id="PF13966">
    <property type="entry name" value="zf-RVT"/>
    <property type="match status" value="1"/>
</dbReference>
<feature type="domain" description="Reverse transcriptase zinc-binding" evidence="1">
    <location>
        <begin position="61"/>
        <end position="122"/>
    </location>
</feature>
<keyword evidence="2" id="KW-0695">RNA-directed DNA polymerase</keyword>
<name>A0A699KCN3_TANCI</name>
<reference evidence="2" key="1">
    <citation type="journal article" date="2019" name="Sci. Rep.">
        <title>Draft genome of Tanacetum cinerariifolium, the natural source of mosquito coil.</title>
        <authorList>
            <person name="Yamashiro T."/>
            <person name="Shiraishi A."/>
            <person name="Satake H."/>
            <person name="Nakayama K."/>
        </authorList>
    </citation>
    <scope>NUCLEOTIDE SEQUENCE</scope>
</reference>
<keyword evidence="2" id="KW-0808">Transferase</keyword>
<keyword evidence="2" id="KW-0548">Nucleotidyltransferase</keyword>
<dbReference type="EMBL" id="BKCJ010499362">
    <property type="protein sequence ID" value="GFA84637.1"/>
    <property type="molecule type" value="Genomic_DNA"/>
</dbReference>
<protein>
    <submittedName>
        <fullName evidence="2">RNA-directed DNA polymerase, eukaryota</fullName>
    </submittedName>
</protein>
<feature type="non-terminal residue" evidence="2">
    <location>
        <position position="1"/>
    </location>
</feature>
<sequence>VRDGVESQQWTELLALYNSVSFSPLEDRWYCDLNGGGLFRVKDIRLAIDELFLPGLNEVTRWVNFVPIKVNVLVWRARLDRLPTKINLINRGISLDSDLCPICGILPENANHTFFRCDISRAIGRKICNWWNINWSDMASFADWDSWFASIRLSGKAKRLLEGVFLTSWWSI</sequence>
<gene>
    <name evidence="2" type="ORF">Tci_656609</name>
</gene>
<evidence type="ECO:0000259" key="1">
    <source>
        <dbReference type="Pfam" id="PF13966"/>
    </source>
</evidence>
<dbReference type="AlphaFoldDB" id="A0A699KCN3"/>
<organism evidence="2">
    <name type="scientific">Tanacetum cinerariifolium</name>
    <name type="common">Dalmatian daisy</name>
    <name type="synonym">Chrysanthemum cinerariifolium</name>
    <dbReference type="NCBI Taxonomy" id="118510"/>
    <lineage>
        <taxon>Eukaryota</taxon>
        <taxon>Viridiplantae</taxon>
        <taxon>Streptophyta</taxon>
        <taxon>Embryophyta</taxon>
        <taxon>Tracheophyta</taxon>
        <taxon>Spermatophyta</taxon>
        <taxon>Magnoliopsida</taxon>
        <taxon>eudicotyledons</taxon>
        <taxon>Gunneridae</taxon>
        <taxon>Pentapetalae</taxon>
        <taxon>asterids</taxon>
        <taxon>campanulids</taxon>
        <taxon>Asterales</taxon>
        <taxon>Asteraceae</taxon>
        <taxon>Asteroideae</taxon>
        <taxon>Anthemideae</taxon>
        <taxon>Anthemidinae</taxon>
        <taxon>Tanacetum</taxon>
    </lineage>
</organism>
<evidence type="ECO:0000313" key="2">
    <source>
        <dbReference type="EMBL" id="GFA84637.1"/>
    </source>
</evidence>
<comment type="caution">
    <text evidence="2">The sequence shown here is derived from an EMBL/GenBank/DDBJ whole genome shotgun (WGS) entry which is preliminary data.</text>
</comment>
<dbReference type="GO" id="GO:0003964">
    <property type="term" value="F:RNA-directed DNA polymerase activity"/>
    <property type="evidence" value="ECO:0007669"/>
    <property type="project" value="UniProtKB-KW"/>
</dbReference>
<dbReference type="InterPro" id="IPR026960">
    <property type="entry name" value="RVT-Znf"/>
</dbReference>
<accession>A0A699KCN3</accession>